<sequence>MEIDEEWAEFRRWIGLINKSHGYAGIFNYQSETDKKIVERTVIEEWSNSLTYTLGVKVASIETNASEPPDFFVDIGGKNIGVELVQLVNQKHKHRAAHNEFVHSGSLFQDMQWTDERLTTEISNIIDRKSERYDRRGIEIDVLLIFSAEPWLTAGQLDRWIRTAEIAKPTTFKCAFLLLDYESGRGTDSWPLFPLFGDIDAII</sequence>
<evidence type="ECO:0000313" key="1">
    <source>
        <dbReference type="EMBL" id="AJY47527.1"/>
    </source>
</evidence>
<protein>
    <submittedName>
        <fullName evidence="1">Uncharacterized protein</fullName>
    </submittedName>
</protein>
<organism evidence="1 2">
    <name type="scientific">Martelella endophytica</name>
    <dbReference type="NCBI Taxonomy" id="1486262"/>
    <lineage>
        <taxon>Bacteria</taxon>
        <taxon>Pseudomonadati</taxon>
        <taxon>Pseudomonadota</taxon>
        <taxon>Alphaproteobacteria</taxon>
        <taxon>Hyphomicrobiales</taxon>
        <taxon>Aurantimonadaceae</taxon>
        <taxon>Martelella</taxon>
    </lineage>
</organism>
<dbReference type="Proteomes" id="UP000032611">
    <property type="component" value="Chromosome"/>
</dbReference>
<accession>A0A0D5LUU4</accession>
<reference evidence="1 2" key="1">
    <citation type="journal article" date="2015" name="Genome Announc.">
        <title>Complete genome sequence of Martelella endophytica YC6887, which has antifungal activity associated with a halophyte.</title>
        <authorList>
            <person name="Khan A."/>
            <person name="Khan H."/>
            <person name="Chung E.J."/>
            <person name="Hossain M.T."/>
            <person name="Chung Y.R."/>
        </authorList>
    </citation>
    <scope>NUCLEOTIDE SEQUENCE [LARGE SCALE GENOMIC DNA]</scope>
    <source>
        <strain evidence="1">YC6887</strain>
    </source>
</reference>
<dbReference type="KEGG" id="mey:TM49_20605"/>
<dbReference type="OrthoDB" id="7845446at2"/>
<gene>
    <name evidence="1" type="ORF">TM49_20605</name>
</gene>
<dbReference type="HOGENOM" id="CLU_1347571_0_0_5"/>
<name>A0A0D5LUU4_MAREN</name>
<dbReference type="EMBL" id="CP010803">
    <property type="protein sequence ID" value="AJY47527.1"/>
    <property type="molecule type" value="Genomic_DNA"/>
</dbReference>
<dbReference type="STRING" id="1486262.TM49_20605"/>
<dbReference type="AlphaFoldDB" id="A0A0D5LUU4"/>
<dbReference type="RefSeq" id="WP_045683976.1">
    <property type="nucleotide sequence ID" value="NZ_CP010803.1"/>
</dbReference>
<dbReference type="PATRIC" id="fig|1486262.3.peg.4258"/>
<evidence type="ECO:0000313" key="2">
    <source>
        <dbReference type="Proteomes" id="UP000032611"/>
    </source>
</evidence>
<keyword evidence="2" id="KW-1185">Reference proteome</keyword>
<proteinExistence type="predicted"/>